<dbReference type="GO" id="GO:0005777">
    <property type="term" value="C:peroxisome"/>
    <property type="evidence" value="ECO:0007669"/>
    <property type="project" value="TreeGrafter"/>
</dbReference>
<reference evidence="2" key="1">
    <citation type="submission" date="2016-10" db="EMBL/GenBank/DDBJ databases">
        <title>Sequence of Gallionella enrichment culture.</title>
        <authorList>
            <person name="Poehlein A."/>
            <person name="Muehling M."/>
            <person name="Daniel R."/>
        </authorList>
    </citation>
    <scope>NUCLEOTIDE SEQUENCE</scope>
</reference>
<evidence type="ECO:0000259" key="1">
    <source>
        <dbReference type="Pfam" id="PF01323"/>
    </source>
</evidence>
<dbReference type="PANTHER" id="PTHR42943">
    <property type="entry name" value="GLUTATHIONE S-TRANSFERASE KAPPA"/>
    <property type="match status" value="1"/>
</dbReference>
<proteinExistence type="predicted"/>
<dbReference type="InterPro" id="IPR036249">
    <property type="entry name" value="Thioredoxin-like_sf"/>
</dbReference>
<keyword evidence="2" id="KW-0413">Isomerase</keyword>
<dbReference type="InterPro" id="IPR051924">
    <property type="entry name" value="GST_Kappa/NadH"/>
</dbReference>
<evidence type="ECO:0000313" key="2">
    <source>
        <dbReference type="EMBL" id="OIQ94804.1"/>
    </source>
</evidence>
<sequence length="197" mass="22044">MSEPATLQFWYDFASPYSHIAAQIIEQKAAGLTVEWRPFLLGPIFKAQGWTDSPFNLYPAKGAYMMRDVARLCADLALPWRRPSSFPRHSVLAARVALQLPPHEIGRFSRAVFHANFAEDLDIAQEAVLMGLLRQLGLPLALLDEATAPEHKIQLRRATEEAQARSVFGAPFFLVGDEPFWGADRLDQAVAWARAQS</sequence>
<accession>A0A1J5RRU8</accession>
<comment type="caution">
    <text evidence="2">The sequence shown here is derived from an EMBL/GenBank/DDBJ whole genome shotgun (WGS) entry which is preliminary data.</text>
</comment>
<dbReference type="EC" id="5.99.1.4" evidence="2"/>
<dbReference type="PIRSF" id="PIRSF006386">
    <property type="entry name" value="HCCAis_GSTk"/>
    <property type="match status" value="1"/>
</dbReference>
<dbReference type="GO" id="GO:0018845">
    <property type="term" value="F:2-hydroxychromene-2-carboxylate isomerase activity"/>
    <property type="evidence" value="ECO:0007669"/>
    <property type="project" value="UniProtKB-EC"/>
</dbReference>
<dbReference type="AlphaFoldDB" id="A0A1J5RRU8"/>
<dbReference type="Gene3D" id="3.40.30.10">
    <property type="entry name" value="Glutaredoxin"/>
    <property type="match status" value="1"/>
</dbReference>
<gene>
    <name evidence="2" type="primary">nsaD_1</name>
    <name evidence="2" type="ORF">GALL_232600</name>
</gene>
<dbReference type="EMBL" id="MLJW01000179">
    <property type="protein sequence ID" value="OIQ94804.1"/>
    <property type="molecule type" value="Genomic_DNA"/>
</dbReference>
<dbReference type="GO" id="GO:0006749">
    <property type="term" value="P:glutathione metabolic process"/>
    <property type="evidence" value="ECO:0007669"/>
    <property type="project" value="TreeGrafter"/>
</dbReference>
<protein>
    <submittedName>
        <fullName evidence="2">2-hydroxychromene-2-carboxylate isomerase</fullName>
        <ecNumber evidence="2">5.99.1.4</ecNumber>
    </submittedName>
</protein>
<dbReference type="PANTHER" id="PTHR42943:SF2">
    <property type="entry name" value="GLUTATHIONE S-TRANSFERASE KAPPA 1"/>
    <property type="match status" value="1"/>
</dbReference>
<dbReference type="SUPFAM" id="SSF52833">
    <property type="entry name" value="Thioredoxin-like"/>
    <property type="match status" value="1"/>
</dbReference>
<dbReference type="GO" id="GO:0004602">
    <property type="term" value="F:glutathione peroxidase activity"/>
    <property type="evidence" value="ECO:0007669"/>
    <property type="project" value="TreeGrafter"/>
</dbReference>
<dbReference type="GO" id="GO:0005739">
    <property type="term" value="C:mitochondrion"/>
    <property type="evidence" value="ECO:0007669"/>
    <property type="project" value="TreeGrafter"/>
</dbReference>
<dbReference type="InterPro" id="IPR001853">
    <property type="entry name" value="DSBA-like_thioredoxin_dom"/>
</dbReference>
<organism evidence="2">
    <name type="scientific">mine drainage metagenome</name>
    <dbReference type="NCBI Taxonomy" id="410659"/>
    <lineage>
        <taxon>unclassified sequences</taxon>
        <taxon>metagenomes</taxon>
        <taxon>ecological metagenomes</taxon>
    </lineage>
</organism>
<dbReference type="Pfam" id="PF01323">
    <property type="entry name" value="DSBA"/>
    <property type="match status" value="1"/>
</dbReference>
<dbReference type="InterPro" id="IPR044087">
    <property type="entry name" value="NahD-like"/>
</dbReference>
<dbReference type="GO" id="GO:1901170">
    <property type="term" value="P:naphthalene catabolic process"/>
    <property type="evidence" value="ECO:0007669"/>
    <property type="project" value="InterPro"/>
</dbReference>
<dbReference type="CDD" id="cd03022">
    <property type="entry name" value="DsbA_HCCA_Iso"/>
    <property type="match status" value="1"/>
</dbReference>
<dbReference type="InterPro" id="IPR014440">
    <property type="entry name" value="HCCAis_GSTk"/>
</dbReference>
<dbReference type="GO" id="GO:0004364">
    <property type="term" value="F:glutathione transferase activity"/>
    <property type="evidence" value="ECO:0007669"/>
    <property type="project" value="TreeGrafter"/>
</dbReference>
<name>A0A1J5RRU8_9ZZZZ</name>
<feature type="domain" description="DSBA-like thioredoxin" evidence="1">
    <location>
        <begin position="6"/>
        <end position="188"/>
    </location>
</feature>